<gene>
    <name evidence="2" type="ORF">CPHO_01855</name>
</gene>
<dbReference type="AlphaFoldDB" id="A0A1L7D1A3"/>
<organism evidence="2 3">
    <name type="scientific">Corynebacterium phocae</name>
    <dbReference type="NCBI Taxonomy" id="161895"/>
    <lineage>
        <taxon>Bacteria</taxon>
        <taxon>Bacillati</taxon>
        <taxon>Actinomycetota</taxon>
        <taxon>Actinomycetes</taxon>
        <taxon>Mycobacteriales</taxon>
        <taxon>Corynebacteriaceae</taxon>
        <taxon>Corynebacterium</taxon>
    </lineage>
</organism>
<dbReference type="EMBL" id="CP009249">
    <property type="protein sequence ID" value="APT91857.1"/>
    <property type="molecule type" value="Genomic_DNA"/>
</dbReference>
<name>A0A1L7D1A3_9CORY</name>
<sequence length="105" mass="11903">MFVMSRSRRKYTPEYRVEAARLVTETGRSVAVVAGEIGVEKGTLSRWVKAEKERNSDSGELSPAESRAEISRLRKQVAELEIDNEFLSKASAFFAAKQHERRNTN</sequence>
<dbReference type="GO" id="GO:0003677">
    <property type="term" value="F:DNA binding"/>
    <property type="evidence" value="ECO:0007669"/>
    <property type="project" value="InterPro"/>
</dbReference>
<dbReference type="SUPFAM" id="SSF46689">
    <property type="entry name" value="Homeodomain-like"/>
    <property type="match status" value="1"/>
</dbReference>
<dbReference type="KEGG" id="cpho:CPHO_01855"/>
<protein>
    <submittedName>
        <fullName evidence="2">Transposase</fullName>
    </submittedName>
</protein>
<dbReference type="InterPro" id="IPR009057">
    <property type="entry name" value="Homeodomain-like_sf"/>
</dbReference>
<dbReference type="OrthoDB" id="52928at2"/>
<dbReference type="STRING" id="161895.CPHO_01855"/>
<accession>A0A1L7D1A3</accession>
<evidence type="ECO:0000256" key="1">
    <source>
        <dbReference type="SAM" id="MobiDB-lite"/>
    </source>
</evidence>
<dbReference type="Pfam" id="PF01527">
    <property type="entry name" value="HTH_Tnp_1"/>
    <property type="match status" value="1"/>
</dbReference>
<dbReference type="InterPro" id="IPR002514">
    <property type="entry name" value="Transposase_8"/>
</dbReference>
<dbReference type="GO" id="GO:0004803">
    <property type="term" value="F:transposase activity"/>
    <property type="evidence" value="ECO:0007669"/>
    <property type="project" value="InterPro"/>
</dbReference>
<dbReference type="GO" id="GO:0006313">
    <property type="term" value="P:DNA transposition"/>
    <property type="evidence" value="ECO:0007669"/>
    <property type="project" value="InterPro"/>
</dbReference>
<dbReference type="PANTHER" id="PTHR33215">
    <property type="entry name" value="PROTEIN DISTAL ANTENNA"/>
    <property type="match status" value="1"/>
</dbReference>
<evidence type="ECO:0000313" key="3">
    <source>
        <dbReference type="Proteomes" id="UP000185491"/>
    </source>
</evidence>
<dbReference type="InterPro" id="IPR051839">
    <property type="entry name" value="RD_transcriptional_regulator"/>
</dbReference>
<keyword evidence="3" id="KW-1185">Reference proteome</keyword>
<dbReference type="Proteomes" id="UP000185491">
    <property type="component" value="Chromosome"/>
</dbReference>
<evidence type="ECO:0000313" key="2">
    <source>
        <dbReference type="EMBL" id="APT91857.1"/>
    </source>
</evidence>
<feature type="region of interest" description="Disordered" evidence="1">
    <location>
        <begin position="49"/>
        <end position="68"/>
    </location>
</feature>
<reference evidence="2 3" key="1">
    <citation type="submission" date="2014-08" db="EMBL/GenBank/DDBJ databases">
        <title>Complete genome sequence of Corynebacterium phocae M408/89/1(T)(=DSM 44612(T)), isolated from the common seal (Phoca vitulina).</title>
        <authorList>
            <person name="Ruckert C."/>
            <person name="Albersmeier A."/>
            <person name="Winkler A."/>
            <person name="Kalinowski J."/>
        </authorList>
    </citation>
    <scope>NUCLEOTIDE SEQUENCE [LARGE SCALE GENOMIC DNA]</scope>
    <source>
        <strain evidence="2 3">M408/89/1</strain>
    </source>
</reference>
<dbReference type="PANTHER" id="PTHR33215:SF13">
    <property type="entry name" value="PROTEIN DISTAL ANTENNA"/>
    <property type="match status" value="1"/>
</dbReference>
<dbReference type="Gene3D" id="1.10.10.60">
    <property type="entry name" value="Homeodomain-like"/>
    <property type="match status" value="1"/>
</dbReference>
<proteinExistence type="predicted"/>